<dbReference type="RefSeq" id="WP_033365265.1">
    <property type="nucleotide sequence ID" value="NZ_CP073767.1"/>
</dbReference>
<proteinExistence type="predicted"/>
<evidence type="ECO:0000313" key="2">
    <source>
        <dbReference type="Proteomes" id="UP001058003"/>
    </source>
</evidence>
<dbReference type="OrthoDB" id="3502641at2"/>
<reference evidence="1" key="1">
    <citation type="submission" date="2021-04" db="EMBL/GenBank/DDBJ databases">
        <title>Dactylosporangium aurantiacum NRRL B-8018 full assembly.</title>
        <authorList>
            <person name="Hartkoorn R.C."/>
            <person name="Beaudoing E."/>
            <person name="Hot D."/>
        </authorList>
    </citation>
    <scope>NUCLEOTIDE SEQUENCE</scope>
    <source>
        <strain evidence="1">NRRL B-8018</strain>
    </source>
</reference>
<dbReference type="Proteomes" id="UP001058003">
    <property type="component" value="Chromosome"/>
</dbReference>
<accession>A0A9Q9INS0</accession>
<sequence length="645" mass="69330">MAPLVPVPPRTARSLLANGARTLHVDGNLKSSREWFDQAYRRAERDVDDEAQAVAAVGYGGLWVHEHRGAGTAVLIEARLRRALALVEPASPLGVRVQARLAAELDYREGGHERVFAAVEQARRSGDAVALAEALSLAHHCVLGPHQAQLREAVVRELIETGLRSTRRGDTLIGLLWHTVDRFLAGDRHAERSLQELRTLLRRKPHEAIGYVVQAMEVMLTIRAGDLELAERRAASCAEAGKDAGDADVIGWQGAHTIALHWYRGTLPELIPVLRELVNSPTLSAVDNSHLAALAVAAAAAGDQRLARGCLARLEGPSWSALPMTSSWLATMYGVVEAAHRLGDRRVAAAVHDLLHPFHRLPIMASIGVTCFGSAAHALGVASLTVGDVDRAVTQFEDAVHANQSLQHWPAAMLSRVRLAEALWYRNGGGDHAAAQRHLAQARAEATALGLPLPAVAAGERAAVHGAVATLRCTRRGLHWELRLGDRAVLVEGGKGMAYLASLTANPGFEIPAAELAAGPGTAARAAGADRLASAQHVLDDEAKRAYRVRLTELESAIDEFETMNDLGKAEQARAERSWLIEELAAATGLGGRSRRFADGAERARISVGKAIRRAIAQVEAADPVIGKHLRCSVRTGMRCCYRPR</sequence>
<evidence type="ECO:0000313" key="1">
    <source>
        <dbReference type="EMBL" id="UWZ58398.1"/>
    </source>
</evidence>
<dbReference type="AlphaFoldDB" id="A0A9Q9INS0"/>
<organism evidence="1 2">
    <name type="scientific">Dactylosporangium aurantiacum</name>
    <dbReference type="NCBI Taxonomy" id="35754"/>
    <lineage>
        <taxon>Bacteria</taxon>
        <taxon>Bacillati</taxon>
        <taxon>Actinomycetota</taxon>
        <taxon>Actinomycetes</taxon>
        <taxon>Micromonosporales</taxon>
        <taxon>Micromonosporaceae</taxon>
        <taxon>Dactylosporangium</taxon>
    </lineage>
</organism>
<name>A0A9Q9INS0_9ACTN</name>
<dbReference type="EMBL" id="CP073767">
    <property type="protein sequence ID" value="UWZ58398.1"/>
    <property type="molecule type" value="Genomic_DNA"/>
</dbReference>
<protein>
    <submittedName>
        <fullName evidence="1">Uncharacterized protein</fullName>
    </submittedName>
</protein>
<gene>
    <name evidence="1" type="ORF">Daura_20770</name>
</gene>
<keyword evidence="2" id="KW-1185">Reference proteome</keyword>
<dbReference type="KEGG" id="daur:Daura_20770"/>